<dbReference type="PANTHER" id="PTHR31987">
    <property type="entry name" value="GLUTAMINASE A-RELATED"/>
    <property type="match status" value="1"/>
</dbReference>
<feature type="chain" id="PRO_5012251657" description="L-glutaminase" evidence="1">
    <location>
        <begin position="20"/>
        <end position="814"/>
    </location>
</feature>
<dbReference type="InterPro" id="IPR008979">
    <property type="entry name" value="Galactose-bd-like_sf"/>
</dbReference>
<evidence type="ECO:0000259" key="4">
    <source>
        <dbReference type="Pfam" id="PF17168"/>
    </source>
</evidence>
<evidence type="ECO:0000313" key="5">
    <source>
        <dbReference type="EMBL" id="SHG69860.1"/>
    </source>
</evidence>
<dbReference type="OrthoDB" id="175993at2"/>
<feature type="domain" description="Glutaminase A N-terminal" evidence="4">
    <location>
        <begin position="245"/>
        <end position="467"/>
    </location>
</feature>
<feature type="domain" description="Glutaminase A central" evidence="3">
    <location>
        <begin position="474"/>
        <end position="811"/>
    </location>
</feature>
<dbReference type="STRING" id="947013.SAMN04488109_1456"/>
<reference evidence="5 6" key="1">
    <citation type="submission" date="2016-11" db="EMBL/GenBank/DDBJ databases">
        <authorList>
            <person name="Jaros S."/>
            <person name="Januszkiewicz K."/>
            <person name="Wedrychowicz H."/>
        </authorList>
    </citation>
    <scope>NUCLEOTIDE SEQUENCE [LARGE SCALE GENOMIC DNA]</scope>
    <source>
        <strain evidence="5 6">DSM 24574</strain>
    </source>
</reference>
<evidence type="ECO:0008006" key="7">
    <source>
        <dbReference type="Google" id="ProtNLM"/>
    </source>
</evidence>
<dbReference type="InterPro" id="IPR052743">
    <property type="entry name" value="Glutaminase_GtaA"/>
</dbReference>
<dbReference type="Pfam" id="PF16335">
    <property type="entry name" value="GtaA_6_Hairpin"/>
    <property type="match status" value="1"/>
</dbReference>
<dbReference type="Pfam" id="PF16334">
    <property type="entry name" value="DUF4964"/>
    <property type="match status" value="1"/>
</dbReference>
<gene>
    <name evidence="5" type="ORF">SAMN04488109_1456</name>
</gene>
<dbReference type="PANTHER" id="PTHR31987:SF1">
    <property type="entry name" value="GLUTAMINASE A"/>
    <property type="match status" value="1"/>
</dbReference>
<dbReference type="EMBL" id="FQWQ01000001">
    <property type="protein sequence ID" value="SHG69860.1"/>
    <property type="molecule type" value="Genomic_DNA"/>
</dbReference>
<dbReference type="Proteomes" id="UP000184212">
    <property type="component" value="Unassembled WGS sequence"/>
</dbReference>
<name>A0A1M5LY53_9BACT</name>
<evidence type="ECO:0000256" key="1">
    <source>
        <dbReference type="SAM" id="SignalP"/>
    </source>
</evidence>
<dbReference type="Pfam" id="PF17168">
    <property type="entry name" value="DUF5127"/>
    <property type="match status" value="1"/>
</dbReference>
<dbReference type="InterPro" id="IPR008928">
    <property type="entry name" value="6-hairpin_glycosidase_sf"/>
</dbReference>
<organism evidence="5 6">
    <name type="scientific">Chryseolinea serpens</name>
    <dbReference type="NCBI Taxonomy" id="947013"/>
    <lineage>
        <taxon>Bacteria</taxon>
        <taxon>Pseudomonadati</taxon>
        <taxon>Bacteroidota</taxon>
        <taxon>Cytophagia</taxon>
        <taxon>Cytophagales</taxon>
        <taxon>Fulvivirgaceae</taxon>
        <taxon>Chryseolinea</taxon>
    </lineage>
</organism>
<evidence type="ECO:0000259" key="3">
    <source>
        <dbReference type="Pfam" id="PF16335"/>
    </source>
</evidence>
<dbReference type="Gene3D" id="2.60.120.260">
    <property type="entry name" value="Galactose-binding domain-like"/>
    <property type="match status" value="1"/>
</dbReference>
<keyword evidence="1" id="KW-0732">Signal</keyword>
<dbReference type="InterPro" id="IPR032514">
    <property type="entry name" value="GtaA_central"/>
</dbReference>
<proteinExistence type="predicted"/>
<dbReference type="GO" id="GO:0005975">
    <property type="term" value="P:carbohydrate metabolic process"/>
    <property type="evidence" value="ECO:0007669"/>
    <property type="project" value="InterPro"/>
</dbReference>
<dbReference type="Gene3D" id="1.50.10.10">
    <property type="match status" value="1"/>
</dbReference>
<dbReference type="RefSeq" id="WP_143164796.1">
    <property type="nucleotide sequence ID" value="NZ_FQWQ01000001.1"/>
</dbReference>
<sequence>MMRFIPFFLFMVVATSLQAQVDKAPAYPLVTHNPYFSLWSFTDRVNEGPTRHWTGKPQALLGLIKVDGKIYNFLGQPEYPLLDVLPTGETKPYDCRYTEQKPGDGWMDPKFDDATWTAGKAPFGTPEANPATVWSSPEIWVRRTFDFKESTSFEKLLLQLRHDDDVEVYLNGEKVYSCENCWTGDYTTYPVSDAVKSKLVKGRNVLAMHCINPRGNAWIDAGFARQESPKELTPAVQTAVRVTATQTKYTFQCGPVALDLTFLSPLLMSDLDLLSRPVSYVNVSVRSTDNKQHAVQLNLSASSNLAVNSAKQPVVAERKAEGGFQWLKAGTVEQPVLKRKGDDVRIDWGYAYAVAADNEKPWQTISSIDELLKGFAATKPSAGKPSVTGTSLWLNTFFDVGTISSTAVDKTLMLAYDDGDAIQYFNQNLKAWWSKDGATLPQVVSKAWKDFRSIQSACKTFDEKLFADALRAGGEEYAKLCVMAYRQAIAAHQLVKSPQGDILFLSKENFSNGSINTVDVTYPSAPLFLVYNPDLLKGMLNGIFYYSESGKWAKPFAAHDLGTYPLANGQTYGEDMPVEESGNMIILTAAIAKAEGNPAYARKHWATLTQWVQFLEKDGFDPGNQLCTDDFAGHLARNANLSVKAIVGIGAYAQMAAALGETATATKYKALAKDLALKWMPLAADGNHYTLAFGQPGTWSQKYNLVWDKLLGLELFPKEVYATEVKYYLTKQNAFGLPLDSRKTYTKSDWILWTATLADNRKDFEALVKPVYHYATETPTRVPLSDWHETLDGRQVGFQARSVVGGYFIKLLDK</sequence>
<accession>A0A1M5LY53</accession>
<dbReference type="SUPFAM" id="SSF49785">
    <property type="entry name" value="Galactose-binding domain-like"/>
    <property type="match status" value="1"/>
</dbReference>
<feature type="signal peptide" evidence="1">
    <location>
        <begin position="1"/>
        <end position="19"/>
    </location>
</feature>
<feature type="domain" description="DUF4964" evidence="2">
    <location>
        <begin position="23"/>
        <end position="85"/>
    </location>
</feature>
<evidence type="ECO:0000259" key="2">
    <source>
        <dbReference type="Pfam" id="PF16334"/>
    </source>
</evidence>
<dbReference type="InterPro" id="IPR033433">
    <property type="entry name" value="GtaA_N"/>
</dbReference>
<keyword evidence="6" id="KW-1185">Reference proteome</keyword>
<dbReference type="AlphaFoldDB" id="A0A1M5LY53"/>
<dbReference type="InterPro" id="IPR012341">
    <property type="entry name" value="6hp_glycosidase-like_sf"/>
</dbReference>
<dbReference type="SUPFAM" id="SSF48208">
    <property type="entry name" value="Six-hairpin glycosidases"/>
    <property type="match status" value="1"/>
</dbReference>
<evidence type="ECO:0000313" key="6">
    <source>
        <dbReference type="Proteomes" id="UP000184212"/>
    </source>
</evidence>
<protein>
    <recommendedName>
        <fullName evidence="7">L-glutaminase</fullName>
    </recommendedName>
</protein>
<dbReference type="InterPro" id="IPR032515">
    <property type="entry name" value="DUF4964"/>
</dbReference>